<organism evidence="2 5">
    <name type="scientific">Agathobacter rectalis</name>
    <dbReference type="NCBI Taxonomy" id="39491"/>
    <lineage>
        <taxon>Bacteria</taxon>
        <taxon>Bacillati</taxon>
        <taxon>Bacillota</taxon>
        <taxon>Clostridia</taxon>
        <taxon>Lachnospirales</taxon>
        <taxon>Lachnospiraceae</taxon>
        <taxon>Agathobacter</taxon>
    </lineage>
</organism>
<feature type="region of interest" description="Disordered" evidence="1">
    <location>
        <begin position="1"/>
        <end position="22"/>
    </location>
</feature>
<dbReference type="EMBL" id="CYXM01000056">
    <property type="protein sequence ID" value="CUN31314.1"/>
    <property type="molecule type" value="Genomic_DNA"/>
</dbReference>
<gene>
    <name evidence="2" type="ORF">ERS852580_03645</name>
    <name evidence="3" type="ORF">LIZ56_15825</name>
    <name evidence="4" type="ORF">LIZ82_16520</name>
</gene>
<proteinExistence type="predicted"/>
<dbReference type="RefSeq" id="WP_055238917.1">
    <property type="nucleotide sequence ID" value="NZ_CYXM01000056.1"/>
</dbReference>
<dbReference type="Proteomes" id="UP001197741">
    <property type="component" value="Unassembled WGS sequence"/>
</dbReference>
<dbReference type="EMBL" id="JAJCJQ010000072">
    <property type="protein sequence ID" value="MCB6962471.1"/>
    <property type="molecule type" value="Genomic_DNA"/>
</dbReference>
<evidence type="ECO:0000313" key="4">
    <source>
        <dbReference type="EMBL" id="MCB6962471.1"/>
    </source>
</evidence>
<evidence type="ECO:0000313" key="3">
    <source>
        <dbReference type="EMBL" id="MCB6939851.1"/>
    </source>
</evidence>
<reference evidence="2 5" key="1">
    <citation type="submission" date="2015-09" db="EMBL/GenBank/DDBJ databases">
        <authorList>
            <consortium name="Pathogen Informatics"/>
        </authorList>
    </citation>
    <scope>NUCLEOTIDE SEQUENCE [LARGE SCALE GENOMIC DNA]</scope>
    <source>
        <strain evidence="2 5">2789STDY5834968</strain>
    </source>
</reference>
<protein>
    <submittedName>
        <fullName evidence="2">Uncharacterized protein</fullName>
    </submittedName>
</protein>
<name>A0A173VW71_9FIRM</name>
<dbReference type="Proteomes" id="UP001197684">
    <property type="component" value="Unassembled WGS sequence"/>
</dbReference>
<evidence type="ECO:0000256" key="1">
    <source>
        <dbReference type="SAM" id="MobiDB-lite"/>
    </source>
</evidence>
<dbReference type="EMBL" id="JAJCJK010000063">
    <property type="protein sequence ID" value="MCB6939851.1"/>
    <property type="molecule type" value="Genomic_DNA"/>
</dbReference>
<accession>A0A173VW71</accession>
<dbReference type="AlphaFoldDB" id="A0A173VW71"/>
<sequence length="170" mass="19469">MQISSNYSMNGVPYENRRRQNDIPQFSTERAEQENESINPYMEDTDFNEKAFDMIGPNAPQDVKDAWMEAAKVVNANGMGIKKNGMLSHISQMMVQRLNKQLNGEGDVDNIDILGNTTESAIQATSQALYDLDHPREYVPKSIEVQRACMKEREFYVAFLEKLEKLKVKI</sequence>
<evidence type="ECO:0000313" key="2">
    <source>
        <dbReference type="EMBL" id="CUN31314.1"/>
    </source>
</evidence>
<dbReference type="Proteomes" id="UP000095673">
    <property type="component" value="Unassembled WGS sequence"/>
</dbReference>
<evidence type="ECO:0000313" key="5">
    <source>
        <dbReference type="Proteomes" id="UP000095673"/>
    </source>
</evidence>
<dbReference type="OrthoDB" id="1999722at2"/>
<reference evidence="3" key="2">
    <citation type="submission" date="2021-10" db="EMBL/GenBank/DDBJ databases">
        <title>Collection of gut derived symbiotic bacterial strains cultured from healthy donors.</title>
        <authorList>
            <person name="Lin H."/>
            <person name="Littmann E."/>
            <person name="Kohout C."/>
            <person name="Pamer E.G."/>
        </authorList>
    </citation>
    <scope>NUCLEOTIDE SEQUENCE</scope>
    <source>
        <strain evidence="4">DFI.7.28A</strain>
        <strain evidence="3">DFI.9.42</strain>
    </source>
</reference>